<dbReference type="EMBL" id="JARXRM010000010">
    <property type="protein sequence ID" value="MDH5821699.1"/>
    <property type="molecule type" value="Genomic_DNA"/>
</dbReference>
<keyword evidence="4" id="KW-1185">Reference proteome</keyword>
<dbReference type="PANTHER" id="PTHR46825:SF12">
    <property type="entry name" value="PENICILLIN-BINDING PROTEIN 4"/>
    <property type="match status" value="1"/>
</dbReference>
<feature type="signal peptide" evidence="1">
    <location>
        <begin position="1"/>
        <end position="21"/>
    </location>
</feature>
<dbReference type="RefSeq" id="WP_280572444.1">
    <property type="nucleotide sequence ID" value="NZ_JARXRM010000010.1"/>
</dbReference>
<dbReference type="Gene3D" id="3.40.710.10">
    <property type="entry name" value="DD-peptidase/beta-lactamase superfamily"/>
    <property type="match status" value="1"/>
</dbReference>
<dbReference type="SUPFAM" id="SSF56601">
    <property type="entry name" value="beta-lactamase/transpeptidase-like"/>
    <property type="match status" value="1"/>
</dbReference>
<dbReference type="InterPro" id="IPR001466">
    <property type="entry name" value="Beta-lactam-related"/>
</dbReference>
<comment type="caution">
    <text evidence="3">The sequence shown here is derived from an EMBL/GenBank/DDBJ whole genome shotgun (WGS) entry which is preliminary data.</text>
</comment>
<sequence length="485" mass="52008">MKLLASCLGVLWGLAAATASAAAPDTSPEAAAARVREGLLPAHYLDGHLAARSIPQAMLEEGIPGLAIAFVDDGEIAWQQAFGYADLRTATPVTPDTVFAAASLSKPVAAMTALHLVDRGLLGLDEDVNQHLRGWKLPADRFTETEKVTLRRLIGHTAGVKNHVWASYAPDRPLPTVEALLSGAAPSVDPPAVLESEPGQRYRYSNPGYLIVEKLIQDATGRDFGAEAERIVFAPAGMRRSSFAQPLPPALRADAATGYSGDLHPYPYRAFPFLAAGGLWSTPGDLARFAATLMADHGPGRNRIVSDELAAEVFARSEARLGFTKKLGPGELLFEHWGSNAGFTSYLVGSLPDRQALVVMTNSDQGFDLMASIARAVAREYGWAPLEPEVYRETAVPVAALERFAGTYGAEEDGRNRLVFTLAQGELRLREPGAESAQALVPVGDQTFLSVPRNTSYRFLEAKDGGIGWVRVTAASGYNNDFPRN</sequence>
<evidence type="ECO:0000313" key="4">
    <source>
        <dbReference type="Proteomes" id="UP001156940"/>
    </source>
</evidence>
<dbReference type="GO" id="GO:0016787">
    <property type="term" value="F:hydrolase activity"/>
    <property type="evidence" value="ECO:0007669"/>
    <property type="project" value="UniProtKB-KW"/>
</dbReference>
<dbReference type="Proteomes" id="UP001156940">
    <property type="component" value="Unassembled WGS sequence"/>
</dbReference>
<dbReference type="InterPro" id="IPR050491">
    <property type="entry name" value="AmpC-like"/>
</dbReference>
<keyword evidence="1" id="KW-0732">Signal</keyword>
<keyword evidence="3" id="KW-0378">Hydrolase</keyword>
<reference evidence="3 4" key="1">
    <citation type="submission" date="2023-04" db="EMBL/GenBank/DDBJ databases">
        <title>Luteimonas endophyticus RD2P54.</title>
        <authorList>
            <person name="Sun J.-Q."/>
        </authorList>
    </citation>
    <scope>NUCLEOTIDE SEQUENCE [LARGE SCALE GENOMIC DNA]</scope>
    <source>
        <strain evidence="3 4">RD2P54</strain>
    </source>
</reference>
<accession>A0ABT6J4F3</accession>
<name>A0ABT6J4F3_9GAMM</name>
<protein>
    <submittedName>
        <fullName evidence="3">Serine hydrolase</fullName>
        <ecNumber evidence="3">3.1.1.103</ecNumber>
    </submittedName>
</protein>
<dbReference type="Pfam" id="PF00144">
    <property type="entry name" value="Beta-lactamase"/>
    <property type="match status" value="1"/>
</dbReference>
<feature type="chain" id="PRO_5045289442" evidence="1">
    <location>
        <begin position="22"/>
        <end position="485"/>
    </location>
</feature>
<dbReference type="InterPro" id="IPR012338">
    <property type="entry name" value="Beta-lactam/transpept-like"/>
</dbReference>
<dbReference type="EC" id="3.1.1.103" evidence="3"/>
<evidence type="ECO:0000256" key="1">
    <source>
        <dbReference type="SAM" id="SignalP"/>
    </source>
</evidence>
<evidence type="ECO:0000313" key="3">
    <source>
        <dbReference type="EMBL" id="MDH5821699.1"/>
    </source>
</evidence>
<proteinExistence type="predicted"/>
<gene>
    <name evidence="3" type="ORF">QFW77_01645</name>
</gene>
<feature type="domain" description="Beta-lactamase-related" evidence="2">
    <location>
        <begin position="54"/>
        <end position="377"/>
    </location>
</feature>
<evidence type="ECO:0000259" key="2">
    <source>
        <dbReference type="Pfam" id="PF00144"/>
    </source>
</evidence>
<organism evidence="3 4">
    <name type="scientific">Luteimonas endophytica</name>
    <dbReference type="NCBI Taxonomy" id="3042023"/>
    <lineage>
        <taxon>Bacteria</taxon>
        <taxon>Pseudomonadati</taxon>
        <taxon>Pseudomonadota</taxon>
        <taxon>Gammaproteobacteria</taxon>
        <taxon>Lysobacterales</taxon>
        <taxon>Lysobacteraceae</taxon>
        <taxon>Luteimonas</taxon>
    </lineage>
</organism>
<dbReference type="PANTHER" id="PTHR46825">
    <property type="entry name" value="D-ALANYL-D-ALANINE-CARBOXYPEPTIDASE/ENDOPEPTIDASE AMPH"/>
    <property type="match status" value="1"/>
</dbReference>